<feature type="transmembrane region" description="Helical" evidence="2">
    <location>
        <begin position="81"/>
        <end position="99"/>
    </location>
</feature>
<feature type="transmembrane region" description="Helical" evidence="2">
    <location>
        <begin position="111"/>
        <end position="131"/>
    </location>
</feature>
<feature type="region of interest" description="Disordered" evidence="1">
    <location>
        <begin position="331"/>
        <end position="357"/>
    </location>
</feature>
<proteinExistence type="predicted"/>
<evidence type="ECO:0000313" key="4">
    <source>
        <dbReference type="Proteomes" id="UP000183203"/>
    </source>
</evidence>
<feature type="transmembrane region" description="Helical" evidence="2">
    <location>
        <begin position="185"/>
        <end position="206"/>
    </location>
</feature>
<name>A0A1G6REM3_9MICO</name>
<dbReference type="OrthoDB" id="5121994at2"/>
<dbReference type="STRING" id="993073.AS029_16160"/>
<sequence>MMTFLDAVAAVLRWLVESPVDAITIVVATVASVSVLRKKMRERRSMLPSGVLLWSAACILQIHVVYDFIDPLLGGSNVTNLLYRILVTAALGCLEVMVIRATKGRGTPWEALVAAVVVAMIALQTLIFAVNSWPVTDTYLSEDGGEIGRELFWNVMPLCIGVFSVHVILTVGAEWRAHSVRATRWGLALIGFAAALDLLWLVENLATSTYRVLADSRFFLGPNGDVVGALLVGTMIACTGLGVAVGSAERLVDHLWMRLLLIRATPTWHRVIKSAPELTLTGSTGLASSLLTLEVEHVLYRRWKEMLDCERAGKFTPTDAERGLLEEIGRTLSGSPAETPDREHAGLSGLLTAGRAS</sequence>
<evidence type="ECO:0000256" key="1">
    <source>
        <dbReference type="SAM" id="MobiDB-lite"/>
    </source>
</evidence>
<evidence type="ECO:0000256" key="2">
    <source>
        <dbReference type="SAM" id="Phobius"/>
    </source>
</evidence>
<gene>
    <name evidence="3" type="ORF">SAMN05216418_0105</name>
</gene>
<dbReference type="AlphaFoldDB" id="A0A1G6REM3"/>
<feature type="transmembrane region" description="Helical" evidence="2">
    <location>
        <begin position="20"/>
        <end position="37"/>
    </location>
</feature>
<keyword evidence="2" id="KW-0812">Transmembrane</keyword>
<dbReference type="Proteomes" id="UP000183203">
    <property type="component" value="Unassembled WGS sequence"/>
</dbReference>
<dbReference type="RefSeq" id="WP_058233628.1">
    <property type="nucleotide sequence ID" value="NZ_FMYG01000011.1"/>
</dbReference>
<feature type="transmembrane region" description="Helical" evidence="2">
    <location>
        <begin position="49"/>
        <end position="69"/>
    </location>
</feature>
<organism evidence="3 4">
    <name type="scientific">Microbacterium enclense</name>
    <dbReference type="NCBI Taxonomy" id="993073"/>
    <lineage>
        <taxon>Bacteria</taxon>
        <taxon>Bacillati</taxon>
        <taxon>Actinomycetota</taxon>
        <taxon>Actinomycetes</taxon>
        <taxon>Micrococcales</taxon>
        <taxon>Microbacteriaceae</taxon>
        <taxon>Microbacterium</taxon>
    </lineage>
</organism>
<reference evidence="3 4" key="1">
    <citation type="submission" date="2016-09" db="EMBL/GenBank/DDBJ databases">
        <authorList>
            <person name="Capua I."/>
            <person name="De Benedictis P."/>
            <person name="Joannis T."/>
            <person name="Lombin L.H."/>
            <person name="Cattoli G."/>
        </authorList>
    </citation>
    <scope>NUCLEOTIDE SEQUENCE [LARGE SCALE GENOMIC DNA]</scope>
    <source>
        <strain evidence="3 4">NIO-1002</strain>
    </source>
</reference>
<accession>A0A1G6REM3</accession>
<keyword evidence="2" id="KW-1133">Transmembrane helix</keyword>
<feature type="transmembrane region" description="Helical" evidence="2">
    <location>
        <begin position="151"/>
        <end position="173"/>
    </location>
</feature>
<dbReference type="EMBL" id="FMYG01000011">
    <property type="protein sequence ID" value="SDD02901.1"/>
    <property type="molecule type" value="Genomic_DNA"/>
</dbReference>
<protein>
    <submittedName>
        <fullName evidence="3">Uncharacterized protein</fullName>
    </submittedName>
</protein>
<feature type="transmembrane region" description="Helical" evidence="2">
    <location>
        <begin position="226"/>
        <end position="248"/>
    </location>
</feature>
<evidence type="ECO:0000313" key="3">
    <source>
        <dbReference type="EMBL" id="SDD02901.1"/>
    </source>
</evidence>
<keyword evidence="2" id="KW-0472">Membrane</keyword>